<accession>A0ACB8AL31</accession>
<keyword evidence="2" id="KW-1185">Reference proteome</keyword>
<reference evidence="1" key="1">
    <citation type="journal article" date="2021" name="New Phytol.">
        <title>Evolutionary innovations through gain and loss of genes in the ectomycorrhizal Boletales.</title>
        <authorList>
            <person name="Wu G."/>
            <person name="Miyauchi S."/>
            <person name="Morin E."/>
            <person name="Kuo A."/>
            <person name="Drula E."/>
            <person name="Varga T."/>
            <person name="Kohler A."/>
            <person name="Feng B."/>
            <person name="Cao Y."/>
            <person name="Lipzen A."/>
            <person name="Daum C."/>
            <person name="Hundley H."/>
            <person name="Pangilinan J."/>
            <person name="Johnson J."/>
            <person name="Barry K."/>
            <person name="LaButti K."/>
            <person name="Ng V."/>
            <person name="Ahrendt S."/>
            <person name="Min B."/>
            <person name="Choi I.G."/>
            <person name="Park H."/>
            <person name="Plett J.M."/>
            <person name="Magnuson J."/>
            <person name="Spatafora J.W."/>
            <person name="Nagy L.G."/>
            <person name="Henrissat B."/>
            <person name="Grigoriev I.V."/>
            <person name="Yang Z.L."/>
            <person name="Xu J."/>
            <person name="Martin F.M."/>
        </authorList>
    </citation>
    <scope>NUCLEOTIDE SEQUENCE</scope>
    <source>
        <strain evidence="1">ATCC 28755</strain>
    </source>
</reference>
<gene>
    <name evidence="1" type="ORF">BJ138DRAFT_1080960</name>
</gene>
<name>A0ACB8AL31_9AGAM</name>
<comment type="caution">
    <text evidence="1">The sequence shown here is derived from an EMBL/GenBank/DDBJ whole genome shotgun (WGS) entry which is preliminary data.</text>
</comment>
<protein>
    <submittedName>
        <fullName evidence="1">Uncharacterized protein</fullName>
    </submittedName>
</protein>
<evidence type="ECO:0000313" key="1">
    <source>
        <dbReference type="EMBL" id="KAH7913718.1"/>
    </source>
</evidence>
<organism evidence="1 2">
    <name type="scientific">Hygrophoropsis aurantiaca</name>
    <dbReference type="NCBI Taxonomy" id="72124"/>
    <lineage>
        <taxon>Eukaryota</taxon>
        <taxon>Fungi</taxon>
        <taxon>Dikarya</taxon>
        <taxon>Basidiomycota</taxon>
        <taxon>Agaricomycotina</taxon>
        <taxon>Agaricomycetes</taxon>
        <taxon>Agaricomycetidae</taxon>
        <taxon>Boletales</taxon>
        <taxon>Coniophorineae</taxon>
        <taxon>Hygrophoropsidaceae</taxon>
        <taxon>Hygrophoropsis</taxon>
    </lineage>
</organism>
<proteinExistence type="predicted"/>
<dbReference type="Proteomes" id="UP000790377">
    <property type="component" value="Unassembled WGS sequence"/>
</dbReference>
<sequence length="212" mass="22771">MPSDIEMENLNGAKQRTSLTRDKDIDRDGDANDFVTGLDGATVVWTWTSAALLSALSICLVLFPRLLLFVTEPLDGRGLLTPLEAFLALNLGILLGTTSITLVLTIPNSSPSSFSHADDKRGHPLLRPVTAASVIMAFVSYNTDSVGSLATFMFVCSAATGVFGLWSILFAGSSSVSRKTGADKHTSAFLFGNKNSASVQKKQWKKQQKVQE</sequence>
<dbReference type="EMBL" id="MU267625">
    <property type="protein sequence ID" value="KAH7913718.1"/>
    <property type="molecule type" value="Genomic_DNA"/>
</dbReference>
<evidence type="ECO:0000313" key="2">
    <source>
        <dbReference type="Proteomes" id="UP000790377"/>
    </source>
</evidence>